<dbReference type="Gene3D" id="3.30.43.10">
    <property type="entry name" value="Uridine Diphospho-n-acetylenolpyruvylglucosamine Reductase, domain 2"/>
    <property type="match status" value="1"/>
</dbReference>
<dbReference type="InterPro" id="IPR016169">
    <property type="entry name" value="FAD-bd_PCMH_sub2"/>
</dbReference>
<dbReference type="InterPro" id="IPR006094">
    <property type="entry name" value="Oxid_FAD_bind_N"/>
</dbReference>
<dbReference type="InterPro" id="IPR016167">
    <property type="entry name" value="FAD-bd_PCMH_sub1"/>
</dbReference>
<keyword evidence="2" id="KW-0408">Iron</keyword>
<dbReference type="PANTHER" id="PTHR24301">
    <property type="entry name" value="THROMBOXANE-A SYNTHASE"/>
    <property type="match status" value="1"/>
</dbReference>
<dbReference type="SUPFAM" id="SSF56176">
    <property type="entry name" value="FAD-binding/transporter-associated domain-like"/>
    <property type="match status" value="1"/>
</dbReference>
<dbReference type="InterPro" id="IPR036318">
    <property type="entry name" value="FAD-bd_PCMH-like_sf"/>
</dbReference>
<dbReference type="PANTHER" id="PTHR24301:SF2">
    <property type="entry name" value="THROMBOXANE-A SYNTHASE"/>
    <property type="match status" value="1"/>
</dbReference>
<comment type="cofactor">
    <cofactor evidence="2">
        <name>heme</name>
        <dbReference type="ChEBI" id="CHEBI:30413"/>
    </cofactor>
</comment>
<reference evidence="5" key="1">
    <citation type="journal article" date="2020" name="bioRxiv">
        <title>Comparative genomics of Chlamydomonas.</title>
        <authorList>
            <person name="Craig R.J."/>
            <person name="Hasan A.R."/>
            <person name="Ness R.W."/>
            <person name="Keightley P.D."/>
        </authorList>
    </citation>
    <scope>NUCLEOTIDE SEQUENCE</scope>
    <source>
        <strain evidence="5">SAG 7.73</strain>
    </source>
</reference>
<dbReference type="PRINTS" id="PR00463">
    <property type="entry name" value="EP450I"/>
</dbReference>
<evidence type="ECO:0000259" key="4">
    <source>
        <dbReference type="PROSITE" id="PS51387"/>
    </source>
</evidence>
<dbReference type="Pfam" id="PF01565">
    <property type="entry name" value="FAD_binding_4"/>
    <property type="match status" value="1"/>
</dbReference>
<proteinExistence type="predicted"/>
<evidence type="ECO:0000256" key="3">
    <source>
        <dbReference type="SAM" id="MobiDB-lite"/>
    </source>
</evidence>
<dbReference type="EMBL" id="JAEHOC010000050">
    <property type="protein sequence ID" value="KAG2426043.1"/>
    <property type="molecule type" value="Genomic_DNA"/>
</dbReference>
<name>A0A835VU82_CHLIN</name>
<feature type="domain" description="FAD-binding PCMH-type" evidence="4">
    <location>
        <begin position="584"/>
        <end position="784"/>
    </location>
</feature>
<evidence type="ECO:0000313" key="5">
    <source>
        <dbReference type="EMBL" id="KAG2426043.1"/>
    </source>
</evidence>
<feature type="compositionally biased region" description="Low complexity" evidence="3">
    <location>
        <begin position="835"/>
        <end position="852"/>
    </location>
</feature>
<feature type="compositionally biased region" description="Low complexity" evidence="3">
    <location>
        <begin position="215"/>
        <end position="225"/>
    </location>
</feature>
<dbReference type="GO" id="GO:0020037">
    <property type="term" value="F:heme binding"/>
    <property type="evidence" value="ECO:0007669"/>
    <property type="project" value="InterPro"/>
</dbReference>
<dbReference type="GO" id="GO:0004497">
    <property type="term" value="F:monooxygenase activity"/>
    <property type="evidence" value="ECO:0007669"/>
    <property type="project" value="InterPro"/>
</dbReference>
<feature type="region of interest" description="Disordered" evidence="3">
    <location>
        <begin position="829"/>
        <end position="860"/>
    </location>
</feature>
<dbReference type="GO" id="GO:0071949">
    <property type="term" value="F:FAD binding"/>
    <property type="evidence" value="ECO:0007669"/>
    <property type="project" value="InterPro"/>
</dbReference>
<dbReference type="PROSITE" id="PS00086">
    <property type="entry name" value="CYTOCHROME_P450"/>
    <property type="match status" value="1"/>
</dbReference>
<dbReference type="InterPro" id="IPR016166">
    <property type="entry name" value="FAD-bd_PCMH"/>
</dbReference>
<dbReference type="Gene3D" id="1.10.630.10">
    <property type="entry name" value="Cytochrome P450"/>
    <property type="match status" value="1"/>
</dbReference>
<dbReference type="OrthoDB" id="1470350at2759"/>
<evidence type="ECO:0000256" key="1">
    <source>
        <dbReference type="ARBA" id="ARBA00001974"/>
    </source>
</evidence>
<dbReference type="Proteomes" id="UP000650467">
    <property type="component" value="Unassembled WGS sequence"/>
</dbReference>
<comment type="cofactor">
    <cofactor evidence="1">
        <name>FAD</name>
        <dbReference type="ChEBI" id="CHEBI:57692"/>
    </cofactor>
</comment>
<feature type="region of interest" description="Disordered" evidence="3">
    <location>
        <begin position="203"/>
        <end position="225"/>
    </location>
</feature>
<dbReference type="Pfam" id="PF00067">
    <property type="entry name" value="p450"/>
    <property type="match status" value="1"/>
</dbReference>
<dbReference type="InterPro" id="IPR002401">
    <property type="entry name" value="Cyt_P450_E_grp-I"/>
</dbReference>
<protein>
    <recommendedName>
        <fullName evidence="4">FAD-binding PCMH-type domain-containing protein</fullName>
    </recommendedName>
</protein>
<organism evidence="5 6">
    <name type="scientific">Chlamydomonas incerta</name>
    <dbReference type="NCBI Taxonomy" id="51695"/>
    <lineage>
        <taxon>Eukaryota</taxon>
        <taxon>Viridiplantae</taxon>
        <taxon>Chlorophyta</taxon>
        <taxon>core chlorophytes</taxon>
        <taxon>Chlorophyceae</taxon>
        <taxon>CS clade</taxon>
        <taxon>Chlamydomonadales</taxon>
        <taxon>Chlamydomonadaceae</taxon>
        <taxon>Chlamydomonas</taxon>
    </lineage>
</organism>
<evidence type="ECO:0000313" key="6">
    <source>
        <dbReference type="Proteomes" id="UP000650467"/>
    </source>
</evidence>
<dbReference type="PRINTS" id="PR00385">
    <property type="entry name" value="P450"/>
</dbReference>
<dbReference type="SUPFAM" id="SSF48264">
    <property type="entry name" value="Cytochrome P450"/>
    <property type="match status" value="1"/>
</dbReference>
<keyword evidence="2" id="KW-0479">Metal-binding</keyword>
<dbReference type="InterPro" id="IPR017972">
    <property type="entry name" value="Cyt_P450_CS"/>
</dbReference>
<dbReference type="Gene3D" id="3.30.465.10">
    <property type="match status" value="2"/>
</dbReference>
<keyword evidence="2" id="KW-0349">Heme</keyword>
<feature type="binding site" description="axial binding residue" evidence="2">
    <location>
        <position position="543"/>
    </location>
    <ligand>
        <name>heme</name>
        <dbReference type="ChEBI" id="CHEBI:30413"/>
    </ligand>
    <ligandPart>
        <name>Fe</name>
        <dbReference type="ChEBI" id="CHEBI:18248"/>
    </ligandPart>
</feature>
<keyword evidence="6" id="KW-1185">Reference proteome</keyword>
<dbReference type="InterPro" id="IPR036396">
    <property type="entry name" value="Cyt_P450_sf"/>
</dbReference>
<gene>
    <name evidence="5" type="ORF">HXX76_013233</name>
</gene>
<dbReference type="InterPro" id="IPR001128">
    <property type="entry name" value="Cyt_P450"/>
</dbReference>
<dbReference type="PROSITE" id="PS51387">
    <property type="entry name" value="FAD_PCMH"/>
    <property type="match status" value="1"/>
</dbReference>
<dbReference type="AlphaFoldDB" id="A0A835VU82"/>
<evidence type="ECO:0000256" key="2">
    <source>
        <dbReference type="PIRSR" id="PIRSR602401-1"/>
    </source>
</evidence>
<comment type="caution">
    <text evidence="5">The sequence shown here is derived from an EMBL/GenBank/DDBJ whole genome shotgun (WGS) entry which is preliminary data.</text>
</comment>
<dbReference type="Gene3D" id="3.40.462.20">
    <property type="match status" value="1"/>
</dbReference>
<dbReference type="GO" id="GO:0005506">
    <property type="term" value="F:iron ion binding"/>
    <property type="evidence" value="ECO:0007669"/>
    <property type="project" value="InterPro"/>
</dbReference>
<sequence length="1101" mass="113718">MELVNGLALAALTLFIVGFIWAGFNPIQRYLTPLRRFPGPPPLPFLGNLLAIASRDLTAYLAECRDAYGGVFKIWFGNQPWVCVADPELIRRVAYRVLSRPFSPADAIHLLTGEQYEVDANTLVFMKNGPAWRLARRAFESSIIHPQSLAGHLPAVWRCVRRYTPRLERYAATGEPLELSGDLADLTLAVVGEAAYGVDFRTTGTEEEEEGGGAAAAAAAAGSGSGSSAPGPALVRAVRQCFDCLDVNKATVYGPLKMIWPGLTPLWRWMAEHMPDAAQTRHMQARQKVADVSRQLMAQWQAAKAAAAAAAAADATGAGAGAAAAAKAADGGAGMQAFVEVGGGISSSSFMASLLEGRRGAAKEEERLSDLQIVAQCLTFLLAGFETTAATISFTAFCLATHPGAQARLLAELDEHFARSPAEGAAEGGEGAMPELSYLDAVLKESMRLYPAGSALIRKSPEPLELGRGLVVPGDTFVCLATHAVMHDPAIWPEPEAFRPERFLPESGGRLGPLAAGGGGGGGGGAAAEGAAWAPFGMGPRMCVGSKFATMVSKAVLLQIYRRFTFELHPKQVLPLRTRTALTHAPRDGIWVVVKARPASKEDVVHACAVAAKHGLKVSPRGSGHHYGGCSLVRGALLLDLSALGGVTVDAAARTARVGPCVSGRALRAATAPVGLHFPGPHLSEVGLSGFILGGGNGWGVRHWGAAADNVVEFEAVVFGDTPAAAPAAAAGGGSSGSSSGSSSAGPRLVRVSAESDPELFWGLKGAGFFLAVVTEFVLRLHPVPAALPLTCAIYPLTALEQVAAFFQRFHTSLPTCVEGSLAIVGGGGGGGDANGSSDGSSGSSNGSSSGDDSGGERPEWRRPVVTPVVIVSCTAFVAAGSPEVEAAYAQLRDFLPDTRISIQEGPLPYDAALSILDPGWSWPGLCMYGHGCFVPVPALVAAPADDEGVAAAGGKDCGGALAALRQAAHTMTSPRSILLVCPSAPSTAPGSSSSSSGNGSSSGSSCSGALGFRDTFYTAAYAMWTRTHQGPAADGDVAHAAWVHAAAAGLAPAAAGLYVNEVMHDQPGNSQVRASYEPAAYERLRGLKARVDPAGLLRPL</sequence>
<accession>A0A835VU82</accession>
<dbReference type="GO" id="GO:0016705">
    <property type="term" value="F:oxidoreductase activity, acting on paired donors, with incorporation or reduction of molecular oxygen"/>
    <property type="evidence" value="ECO:0007669"/>
    <property type="project" value="InterPro"/>
</dbReference>